<proteinExistence type="predicted"/>
<evidence type="ECO:0000256" key="1">
    <source>
        <dbReference type="SAM" id="SignalP"/>
    </source>
</evidence>
<organism evidence="2 3">
    <name type="scientific">Rhodopseudomonas palustris</name>
    <dbReference type="NCBI Taxonomy" id="1076"/>
    <lineage>
        <taxon>Bacteria</taxon>
        <taxon>Pseudomonadati</taxon>
        <taxon>Pseudomonadota</taxon>
        <taxon>Alphaproteobacteria</taxon>
        <taxon>Hyphomicrobiales</taxon>
        <taxon>Nitrobacteraceae</taxon>
        <taxon>Rhodopseudomonas</taxon>
    </lineage>
</organism>
<reference evidence="2 3" key="1">
    <citation type="submission" date="2018-06" db="EMBL/GenBank/DDBJ databases">
        <title>Draft Whole-Genome Sequence of the purple photosynthetic bacterium Rhodospeudomonas palustris XCP.</title>
        <authorList>
            <person name="Rayyan A."/>
            <person name="Meyer T.E."/>
            <person name="Kyndt J.A."/>
        </authorList>
    </citation>
    <scope>NUCLEOTIDE SEQUENCE [LARGE SCALE GENOMIC DNA]</scope>
    <source>
        <strain evidence="2 3">XCP</strain>
    </source>
</reference>
<gene>
    <name evidence="2" type="ORF">DNX69_09020</name>
</gene>
<keyword evidence="1" id="KW-0732">Signal</keyword>
<feature type="signal peptide" evidence="1">
    <location>
        <begin position="1"/>
        <end position="21"/>
    </location>
</feature>
<dbReference type="AlphaFoldDB" id="A0A323UKQ9"/>
<dbReference type="OrthoDB" id="8138310at2"/>
<sequence length="159" mass="16545">MRLVVAGTLVLALSFGSAALATEVRWTSTKQPAEVLGMPAGEEEADDVLRLTCLKAGAVQIGLGGYNSLGKGKSEPLSVTLASGTQSVTLNGKSVRSKNFEMTGAFELRADLAPGETKSLIGVLTAGQPIRVSGALKEKWSVKGLKPIVERFSAACLKN</sequence>
<evidence type="ECO:0000313" key="3">
    <source>
        <dbReference type="Proteomes" id="UP000248134"/>
    </source>
</evidence>
<accession>A0A323UKQ9</accession>
<comment type="caution">
    <text evidence="2">The sequence shown here is derived from an EMBL/GenBank/DDBJ whole genome shotgun (WGS) entry which is preliminary data.</text>
</comment>
<name>A0A323UKQ9_RHOPL</name>
<dbReference type="Proteomes" id="UP000248134">
    <property type="component" value="Unassembled WGS sequence"/>
</dbReference>
<dbReference type="RefSeq" id="WP_110785668.1">
    <property type="nucleotide sequence ID" value="NZ_QKQS01000013.1"/>
</dbReference>
<dbReference type="EMBL" id="QKQS01000013">
    <property type="protein sequence ID" value="PZA12150.1"/>
    <property type="molecule type" value="Genomic_DNA"/>
</dbReference>
<evidence type="ECO:0000313" key="2">
    <source>
        <dbReference type="EMBL" id="PZA12150.1"/>
    </source>
</evidence>
<feature type="chain" id="PRO_5016383328" evidence="1">
    <location>
        <begin position="22"/>
        <end position="159"/>
    </location>
</feature>
<protein>
    <submittedName>
        <fullName evidence="2">Uncharacterized protein</fullName>
    </submittedName>
</protein>